<organism evidence="4 5">
    <name type="scientific">Vreelandella rituensis</name>
    <dbReference type="NCBI Taxonomy" id="2282306"/>
    <lineage>
        <taxon>Bacteria</taxon>
        <taxon>Pseudomonadati</taxon>
        <taxon>Pseudomonadota</taxon>
        <taxon>Gammaproteobacteria</taxon>
        <taxon>Oceanospirillales</taxon>
        <taxon>Halomonadaceae</taxon>
        <taxon>Vreelandella</taxon>
    </lineage>
</organism>
<dbReference type="Proteomes" id="UP000253204">
    <property type="component" value="Unassembled WGS sequence"/>
</dbReference>
<dbReference type="InterPro" id="IPR027275">
    <property type="entry name" value="PRC-brl_dom"/>
</dbReference>
<proteinExistence type="predicted"/>
<comment type="caution">
    <text evidence="4">The sequence shown here is derived from an EMBL/GenBank/DDBJ whole genome shotgun (WGS) entry which is preliminary data.</text>
</comment>
<accession>A0A368U2E0</accession>
<dbReference type="PANTHER" id="PTHR36505">
    <property type="entry name" value="BLR1072 PROTEIN"/>
    <property type="match status" value="1"/>
</dbReference>
<evidence type="ECO:0000313" key="5">
    <source>
        <dbReference type="Proteomes" id="UP000253204"/>
    </source>
</evidence>
<name>A0A368U2E0_9GAMM</name>
<feature type="chain" id="PRO_5016909326" evidence="2">
    <location>
        <begin position="27"/>
        <end position="154"/>
    </location>
</feature>
<keyword evidence="2" id="KW-0732">Signal</keyword>
<dbReference type="InterPro" id="IPR011033">
    <property type="entry name" value="PRC_barrel-like_sf"/>
</dbReference>
<feature type="signal peptide" evidence="2">
    <location>
        <begin position="1"/>
        <end position="26"/>
    </location>
</feature>
<feature type="domain" description="PRC-barrel" evidence="3">
    <location>
        <begin position="65"/>
        <end position="140"/>
    </location>
</feature>
<feature type="compositionally biased region" description="Polar residues" evidence="1">
    <location>
        <begin position="27"/>
        <end position="48"/>
    </location>
</feature>
<gene>
    <name evidence="4" type="ORF">DU506_13360</name>
</gene>
<dbReference type="Gene3D" id="2.30.30.240">
    <property type="entry name" value="PRC-barrel domain"/>
    <property type="match status" value="1"/>
</dbReference>
<sequence>MKHHNTTVISTLFVSAFALSIATAHAQQQSEPTEGQAGSITGDTQMHGSPTDKEAMYVTRKEQNEFLADDLMDTEIHSTTEDDEGIGSIEDLIINEDGEITAVIVNVGGFLGMGEKQVAIEWDSLELTQEGDDYVIKTNASQDALENAEEFESE</sequence>
<dbReference type="SUPFAM" id="SSF50346">
    <property type="entry name" value="PRC-barrel domain"/>
    <property type="match status" value="1"/>
</dbReference>
<dbReference type="OrthoDB" id="6366681at2"/>
<feature type="region of interest" description="Disordered" evidence="1">
    <location>
        <begin position="27"/>
        <end position="51"/>
    </location>
</feature>
<reference evidence="4 5" key="1">
    <citation type="submission" date="2018-07" db="EMBL/GenBank/DDBJ databases">
        <title>Halomonas rutogse sp. nov., isolated from Lake TangqianCo on Tibetan Plateau.</title>
        <authorList>
            <person name="Lu H."/>
            <person name="Xing P."/>
            <person name="Wu Q."/>
        </authorList>
    </citation>
    <scope>NUCLEOTIDE SEQUENCE [LARGE SCALE GENOMIC DNA]</scope>
    <source>
        <strain evidence="4 5">TQ8S</strain>
    </source>
</reference>
<dbReference type="EMBL" id="QPIJ01000033">
    <property type="protein sequence ID" value="RCV89283.1"/>
    <property type="molecule type" value="Genomic_DNA"/>
</dbReference>
<dbReference type="AlphaFoldDB" id="A0A368U2E0"/>
<evidence type="ECO:0000256" key="2">
    <source>
        <dbReference type="SAM" id="SignalP"/>
    </source>
</evidence>
<evidence type="ECO:0000313" key="4">
    <source>
        <dbReference type="EMBL" id="RCV89283.1"/>
    </source>
</evidence>
<evidence type="ECO:0000259" key="3">
    <source>
        <dbReference type="Pfam" id="PF05239"/>
    </source>
</evidence>
<protein>
    <submittedName>
        <fullName evidence="4">PRC-barrel domain containing protein</fullName>
    </submittedName>
</protein>
<dbReference type="PANTHER" id="PTHR36505:SF1">
    <property type="entry name" value="BLR1072 PROTEIN"/>
    <property type="match status" value="1"/>
</dbReference>
<dbReference type="RefSeq" id="WP_114487408.1">
    <property type="nucleotide sequence ID" value="NZ_CBCSHM010000035.1"/>
</dbReference>
<evidence type="ECO:0000256" key="1">
    <source>
        <dbReference type="SAM" id="MobiDB-lite"/>
    </source>
</evidence>
<keyword evidence="5" id="KW-1185">Reference proteome</keyword>
<dbReference type="Pfam" id="PF05239">
    <property type="entry name" value="PRC"/>
    <property type="match status" value="1"/>
</dbReference>